<dbReference type="STRING" id="1051890.A0A3N4LU68"/>
<dbReference type="AlphaFoldDB" id="A0A3N4LU68"/>
<organism evidence="10 11">
    <name type="scientific">Terfezia boudieri ATCC MYA-4762</name>
    <dbReference type="NCBI Taxonomy" id="1051890"/>
    <lineage>
        <taxon>Eukaryota</taxon>
        <taxon>Fungi</taxon>
        <taxon>Dikarya</taxon>
        <taxon>Ascomycota</taxon>
        <taxon>Pezizomycotina</taxon>
        <taxon>Pezizomycetes</taxon>
        <taxon>Pezizales</taxon>
        <taxon>Pezizaceae</taxon>
        <taxon>Terfezia</taxon>
    </lineage>
</organism>
<protein>
    <recommendedName>
        <fullName evidence="2">RBR-type E3 ubiquitin transferase</fullName>
        <ecNumber evidence="2">2.3.2.31</ecNumber>
    </recommendedName>
</protein>
<dbReference type="PROSITE" id="PS51873">
    <property type="entry name" value="TRIAD"/>
    <property type="match status" value="1"/>
</dbReference>
<accession>A0A3N4LU68</accession>
<keyword evidence="3" id="KW-0808">Transferase</keyword>
<evidence type="ECO:0000259" key="9">
    <source>
        <dbReference type="PROSITE" id="PS51873"/>
    </source>
</evidence>
<gene>
    <name evidence="10" type="ORF">L211DRAFT_784061</name>
</gene>
<keyword evidence="8" id="KW-0862">Zinc</keyword>
<keyword evidence="4" id="KW-0479">Metal-binding</keyword>
<dbReference type="InterPro" id="IPR031127">
    <property type="entry name" value="E3_UB_ligase_RBR"/>
</dbReference>
<evidence type="ECO:0000313" key="11">
    <source>
        <dbReference type="Proteomes" id="UP000267821"/>
    </source>
</evidence>
<evidence type="ECO:0000256" key="5">
    <source>
        <dbReference type="ARBA" id="ARBA00022737"/>
    </source>
</evidence>
<dbReference type="EC" id="2.3.2.31" evidence="2"/>
<dbReference type="SMART" id="SM00647">
    <property type="entry name" value="IBR"/>
    <property type="match status" value="2"/>
</dbReference>
<evidence type="ECO:0000256" key="3">
    <source>
        <dbReference type="ARBA" id="ARBA00022679"/>
    </source>
</evidence>
<dbReference type="PANTHER" id="PTHR11685">
    <property type="entry name" value="RBR FAMILY RING FINGER AND IBR DOMAIN-CONTAINING"/>
    <property type="match status" value="1"/>
</dbReference>
<evidence type="ECO:0000256" key="1">
    <source>
        <dbReference type="ARBA" id="ARBA00001798"/>
    </source>
</evidence>
<comment type="catalytic activity">
    <reaction evidence="1">
        <text>[E2 ubiquitin-conjugating enzyme]-S-ubiquitinyl-L-cysteine + [acceptor protein]-L-lysine = [E2 ubiquitin-conjugating enzyme]-L-cysteine + [acceptor protein]-N(6)-ubiquitinyl-L-lysine.</text>
        <dbReference type="EC" id="2.3.2.31"/>
    </reaction>
</comment>
<evidence type="ECO:0000313" key="10">
    <source>
        <dbReference type="EMBL" id="RPB25109.1"/>
    </source>
</evidence>
<evidence type="ECO:0000256" key="8">
    <source>
        <dbReference type="ARBA" id="ARBA00022833"/>
    </source>
</evidence>
<dbReference type="GO" id="GO:0061630">
    <property type="term" value="F:ubiquitin protein ligase activity"/>
    <property type="evidence" value="ECO:0007669"/>
    <property type="project" value="UniProtKB-EC"/>
</dbReference>
<dbReference type="GO" id="GO:0016567">
    <property type="term" value="P:protein ubiquitination"/>
    <property type="evidence" value="ECO:0007669"/>
    <property type="project" value="InterPro"/>
</dbReference>
<keyword evidence="7" id="KW-0833">Ubl conjugation pathway</keyword>
<sequence length="187" mass="21495">MRPLNRGPNCTHFWCHECLTGRFEAVLKDRTLWPPACCNKVPFADMDFLALNLLDAEQQSIFRSKSEEYETKKPIYCPKKTCSAFIPLRPQPSGNNNSVTCMKCKTIVCTQCTQLWHPTSVACMKDEDTQKFDELVEKEMWASCPACNQTIELADGCNHMVCLCKKEFCYVCKRDWRGTCPCPAWNK</sequence>
<dbReference type="EMBL" id="ML121539">
    <property type="protein sequence ID" value="RPB25109.1"/>
    <property type="molecule type" value="Genomic_DNA"/>
</dbReference>
<evidence type="ECO:0000256" key="2">
    <source>
        <dbReference type="ARBA" id="ARBA00012251"/>
    </source>
</evidence>
<keyword evidence="5" id="KW-0677">Repeat</keyword>
<evidence type="ECO:0000256" key="6">
    <source>
        <dbReference type="ARBA" id="ARBA00022771"/>
    </source>
</evidence>
<keyword evidence="6" id="KW-0863">Zinc-finger</keyword>
<proteinExistence type="predicted"/>
<dbReference type="Pfam" id="PF01485">
    <property type="entry name" value="IBR"/>
    <property type="match status" value="1"/>
</dbReference>
<dbReference type="Pfam" id="PF22191">
    <property type="entry name" value="IBR_1"/>
    <property type="match status" value="1"/>
</dbReference>
<dbReference type="GO" id="GO:0008270">
    <property type="term" value="F:zinc ion binding"/>
    <property type="evidence" value="ECO:0007669"/>
    <property type="project" value="UniProtKB-KW"/>
</dbReference>
<dbReference type="Gene3D" id="1.20.120.1750">
    <property type="match status" value="1"/>
</dbReference>
<dbReference type="SUPFAM" id="SSF57850">
    <property type="entry name" value="RING/U-box"/>
    <property type="match status" value="2"/>
</dbReference>
<reference evidence="10 11" key="1">
    <citation type="journal article" date="2018" name="Nat. Ecol. Evol.">
        <title>Pezizomycetes genomes reveal the molecular basis of ectomycorrhizal truffle lifestyle.</title>
        <authorList>
            <person name="Murat C."/>
            <person name="Payen T."/>
            <person name="Noel B."/>
            <person name="Kuo A."/>
            <person name="Morin E."/>
            <person name="Chen J."/>
            <person name="Kohler A."/>
            <person name="Krizsan K."/>
            <person name="Balestrini R."/>
            <person name="Da Silva C."/>
            <person name="Montanini B."/>
            <person name="Hainaut M."/>
            <person name="Levati E."/>
            <person name="Barry K.W."/>
            <person name="Belfiori B."/>
            <person name="Cichocki N."/>
            <person name="Clum A."/>
            <person name="Dockter R.B."/>
            <person name="Fauchery L."/>
            <person name="Guy J."/>
            <person name="Iotti M."/>
            <person name="Le Tacon F."/>
            <person name="Lindquist E.A."/>
            <person name="Lipzen A."/>
            <person name="Malagnac F."/>
            <person name="Mello A."/>
            <person name="Molinier V."/>
            <person name="Miyauchi S."/>
            <person name="Poulain J."/>
            <person name="Riccioni C."/>
            <person name="Rubini A."/>
            <person name="Sitrit Y."/>
            <person name="Splivallo R."/>
            <person name="Traeger S."/>
            <person name="Wang M."/>
            <person name="Zifcakova L."/>
            <person name="Wipf D."/>
            <person name="Zambonelli A."/>
            <person name="Paolocci F."/>
            <person name="Nowrousian M."/>
            <person name="Ottonello S."/>
            <person name="Baldrian P."/>
            <person name="Spatafora J.W."/>
            <person name="Henrissat B."/>
            <person name="Nagy L.G."/>
            <person name="Aury J.M."/>
            <person name="Wincker P."/>
            <person name="Grigoriev I.V."/>
            <person name="Bonfante P."/>
            <person name="Martin F.M."/>
        </authorList>
    </citation>
    <scope>NUCLEOTIDE SEQUENCE [LARGE SCALE GENOMIC DNA]</scope>
    <source>
        <strain evidence="10 11">ATCC MYA-4762</strain>
    </source>
</reference>
<evidence type="ECO:0000256" key="4">
    <source>
        <dbReference type="ARBA" id="ARBA00022723"/>
    </source>
</evidence>
<feature type="non-terminal residue" evidence="10">
    <location>
        <position position="187"/>
    </location>
</feature>
<dbReference type="OrthoDB" id="9977870at2759"/>
<dbReference type="InterPro" id="IPR044066">
    <property type="entry name" value="TRIAD_supradom"/>
</dbReference>
<name>A0A3N4LU68_9PEZI</name>
<dbReference type="Proteomes" id="UP000267821">
    <property type="component" value="Unassembled WGS sequence"/>
</dbReference>
<keyword evidence="11" id="KW-1185">Reference proteome</keyword>
<dbReference type="InterPro" id="IPR002867">
    <property type="entry name" value="IBR_dom"/>
</dbReference>
<evidence type="ECO:0000256" key="7">
    <source>
        <dbReference type="ARBA" id="ARBA00022786"/>
    </source>
</evidence>
<feature type="domain" description="RING-type" evidence="9">
    <location>
        <begin position="1"/>
        <end position="187"/>
    </location>
</feature>
<dbReference type="InParanoid" id="A0A3N4LU68"/>